<gene>
    <name evidence="1" type="ORF">Pcinc_044507</name>
</gene>
<comment type="caution">
    <text evidence="1">The sequence shown here is derived from an EMBL/GenBank/DDBJ whole genome shotgun (WGS) entry which is preliminary data.</text>
</comment>
<name>A0AAE1ETU5_PETCI</name>
<accession>A0AAE1ETU5</accession>
<evidence type="ECO:0000313" key="2">
    <source>
        <dbReference type="Proteomes" id="UP001286313"/>
    </source>
</evidence>
<protein>
    <submittedName>
        <fullName evidence="1">Uncharacterized protein</fullName>
    </submittedName>
</protein>
<sequence>MHFNAGVFKALKVMTKSYRCVYVSKKMDKARRKKKYCQGRGDRSNERMKEIVSSAACTERLARTLPQDSLSRLLLLLLLDGRSPPCRRPCLTHIDPTTPTHQPATCPPPSPLHAHHVNLIS</sequence>
<keyword evidence="2" id="KW-1185">Reference proteome</keyword>
<proteinExistence type="predicted"/>
<dbReference type="AlphaFoldDB" id="A0AAE1ETU5"/>
<dbReference type="EMBL" id="JAWQEG010004505">
    <property type="protein sequence ID" value="KAK3861343.1"/>
    <property type="molecule type" value="Genomic_DNA"/>
</dbReference>
<organism evidence="1 2">
    <name type="scientific">Petrolisthes cinctipes</name>
    <name type="common">Flat porcelain crab</name>
    <dbReference type="NCBI Taxonomy" id="88211"/>
    <lineage>
        <taxon>Eukaryota</taxon>
        <taxon>Metazoa</taxon>
        <taxon>Ecdysozoa</taxon>
        <taxon>Arthropoda</taxon>
        <taxon>Crustacea</taxon>
        <taxon>Multicrustacea</taxon>
        <taxon>Malacostraca</taxon>
        <taxon>Eumalacostraca</taxon>
        <taxon>Eucarida</taxon>
        <taxon>Decapoda</taxon>
        <taxon>Pleocyemata</taxon>
        <taxon>Anomura</taxon>
        <taxon>Galatheoidea</taxon>
        <taxon>Porcellanidae</taxon>
        <taxon>Petrolisthes</taxon>
    </lineage>
</organism>
<reference evidence="1" key="1">
    <citation type="submission" date="2023-10" db="EMBL/GenBank/DDBJ databases">
        <title>Genome assemblies of two species of porcelain crab, Petrolisthes cinctipes and Petrolisthes manimaculis (Anomura: Porcellanidae).</title>
        <authorList>
            <person name="Angst P."/>
        </authorList>
    </citation>
    <scope>NUCLEOTIDE SEQUENCE</scope>
    <source>
        <strain evidence="1">PB745_01</strain>
        <tissue evidence="1">Gill</tissue>
    </source>
</reference>
<dbReference type="Proteomes" id="UP001286313">
    <property type="component" value="Unassembled WGS sequence"/>
</dbReference>
<evidence type="ECO:0000313" key="1">
    <source>
        <dbReference type="EMBL" id="KAK3861343.1"/>
    </source>
</evidence>